<dbReference type="Proteomes" id="UP000275846">
    <property type="component" value="Unassembled WGS sequence"/>
</dbReference>
<dbReference type="OrthoDB" id="414175at2759"/>
<keyword evidence="2" id="KW-1185">Reference proteome</keyword>
<organism evidence="3">
    <name type="scientific">Schistocephalus solidus</name>
    <name type="common">Tapeworm</name>
    <dbReference type="NCBI Taxonomy" id="70667"/>
    <lineage>
        <taxon>Eukaryota</taxon>
        <taxon>Metazoa</taxon>
        <taxon>Spiralia</taxon>
        <taxon>Lophotrochozoa</taxon>
        <taxon>Platyhelminthes</taxon>
        <taxon>Cestoda</taxon>
        <taxon>Eucestoda</taxon>
        <taxon>Diphyllobothriidea</taxon>
        <taxon>Diphyllobothriidae</taxon>
        <taxon>Schistocephalus</taxon>
    </lineage>
</organism>
<dbReference type="STRING" id="70667.A0A183SAN1"/>
<reference evidence="3" key="1">
    <citation type="submission" date="2016-06" db="UniProtKB">
        <authorList>
            <consortium name="WormBaseParasite"/>
        </authorList>
    </citation>
    <scope>IDENTIFICATION</scope>
</reference>
<evidence type="ECO:0000313" key="1">
    <source>
        <dbReference type="EMBL" id="VDL87349.1"/>
    </source>
</evidence>
<name>A0A183SAN1_SCHSO</name>
<dbReference type="AlphaFoldDB" id="A0A183SAN1"/>
<dbReference type="WBParaSite" id="SSLN_0000133101-mRNA-1">
    <property type="protein sequence ID" value="SSLN_0000133101-mRNA-1"/>
    <property type="gene ID" value="SSLN_0000133101"/>
</dbReference>
<proteinExistence type="predicted"/>
<protein>
    <submittedName>
        <fullName evidence="1 3">Uncharacterized protein</fullName>
    </submittedName>
</protein>
<sequence length="141" mass="15845">MLFDACVGDDTLARHHNQIRRRHCSKATKPESFSSLPLDILLHTFAIPTDHPVSEPTAAPPSCSVSVAGSAPSERKLVPRHRTNRGVNCCSDHSISFHYMRPADMYMVENLVYRLYPYGIARDLETYRTAMENRSRRGGAS</sequence>
<gene>
    <name evidence="1" type="ORF">SSLN_LOCUS1279</name>
</gene>
<evidence type="ECO:0000313" key="3">
    <source>
        <dbReference type="WBParaSite" id="SSLN_0000133101-mRNA-1"/>
    </source>
</evidence>
<reference evidence="1 2" key="2">
    <citation type="submission" date="2018-11" db="EMBL/GenBank/DDBJ databases">
        <authorList>
            <consortium name="Pathogen Informatics"/>
        </authorList>
    </citation>
    <scope>NUCLEOTIDE SEQUENCE [LARGE SCALE GENOMIC DNA]</scope>
    <source>
        <strain evidence="1 2">NST_G2</strain>
    </source>
</reference>
<accession>A0A183SAN1</accession>
<dbReference type="EMBL" id="UYSU01002201">
    <property type="protein sequence ID" value="VDL87349.1"/>
    <property type="molecule type" value="Genomic_DNA"/>
</dbReference>
<evidence type="ECO:0000313" key="2">
    <source>
        <dbReference type="Proteomes" id="UP000275846"/>
    </source>
</evidence>